<dbReference type="InterPro" id="IPR002110">
    <property type="entry name" value="Ankyrin_rpt"/>
</dbReference>
<dbReference type="Pfam" id="PF00271">
    <property type="entry name" value="Helicase_C"/>
    <property type="match status" value="1"/>
</dbReference>
<dbReference type="SMART" id="SM00393">
    <property type="entry name" value="R3H"/>
    <property type="match status" value="1"/>
</dbReference>
<dbReference type="Gene3D" id="1.20.120.1080">
    <property type="match status" value="1"/>
</dbReference>
<dbReference type="FunFam" id="3.30.1370.50:FF:000002">
    <property type="entry name" value="Immunoglobulin mu DNA-binding protein 2"/>
    <property type="match status" value="1"/>
</dbReference>
<organism evidence="15">
    <name type="scientific">Triatoma infestans</name>
    <name type="common">Assassin bug</name>
    <dbReference type="NCBI Taxonomy" id="30076"/>
    <lineage>
        <taxon>Eukaryota</taxon>
        <taxon>Metazoa</taxon>
        <taxon>Ecdysozoa</taxon>
        <taxon>Arthropoda</taxon>
        <taxon>Hexapoda</taxon>
        <taxon>Insecta</taxon>
        <taxon>Pterygota</taxon>
        <taxon>Neoptera</taxon>
        <taxon>Paraneoptera</taxon>
        <taxon>Hemiptera</taxon>
        <taxon>Heteroptera</taxon>
        <taxon>Panheteroptera</taxon>
        <taxon>Cimicomorpha</taxon>
        <taxon>Reduviidae</taxon>
        <taxon>Triatominae</taxon>
        <taxon>Triatoma</taxon>
    </lineage>
</organism>
<feature type="compositionally biased region" description="Polar residues" evidence="10">
    <location>
        <begin position="1135"/>
        <end position="1153"/>
    </location>
</feature>
<dbReference type="GO" id="GO:0005634">
    <property type="term" value="C:nucleus"/>
    <property type="evidence" value="ECO:0007669"/>
    <property type="project" value="UniProtKB-SubCell"/>
</dbReference>
<dbReference type="GO" id="GO:0004386">
    <property type="term" value="F:helicase activity"/>
    <property type="evidence" value="ECO:0007669"/>
    <property type="project" value="UniProtKB-KW"/>
</dbReference>
<dbReference type="PROSITE" id="PS50297">
    <property type="entry name" value="ANK_REP_REGION"/>
    <property type="match status" value="1"/>
</dbReference>
<evidence type="ECO:0000256" key="2">
    <source>
        <dbReference type="ARBA" id="ARBA00008792"/>
    </source>
</evidence>
<dbReference type="InterPro" id="IPR011709">
    <property type="entry name" value="DEAD-box_helicase_OB_fold"/>
</dbReference>
<comment type="subcellular location">
    <subcellularLocation>
        <location evidence="1">Nucleus</location>
    </subcellularLocation>
</comment>
<dbReference type="SMART" id="SM00248">
    <property type="entry name" value="ANK"/>
    <property type="match status" value="1"/>
</dbReference>
<comment type="similarity">
    <text evidence="2">Belongs to the DEAD box helicase family. DEAH subfamily.</text>
</comment>
<evidence type="ECO:0000259" key="14">
    <source>
        <dbReference type="PROSITE" id="PS51194"/>
    </source>
</evidence>
<dbReference type="FunFam" id="3.40.50.300:FF:000284">
    <property type="entry name" value="probable ATP-dependent RNA helicase YTHDC2"/>
    <property type="match status" value="1"/>
</dbReference>
<protein>
    <submittedName>
        <fullName evidence="15">Putative mrna splicing factor atp-dependent rna helicase</fullName>
    </submittedName>
</protein>
<evidence type="ECO:0000256" key="7">
    <source>
        <dbReference type="ARBA" id="ARBA00022884"/>
    </source>
</evidence>
<dbReference type="PANTHER" id="PTHR18934:SF213">
    <property type="entry name" value="3'-5' RNA HELICASE YTHDC2"/>
    <property type="match status" value="1"/>
</dbReference>
<dbReference type="CDD" id="cd21134">
    <property type="entry name" value="YTH"/>
    <property type="match status" value="1"/>
</dbReference>
<dbReference type="Pfam" id="PF21010">
    <property type="entry name" value="HA2_C"/>
    <property type="match status" value="1"/>
</dbReference>
<dbReference type="Gene3D" id="3.30.1370.50">
    <property type="entry name" value="R3H-like domain"/>
    <property type="match status" value="1"/>
</dbReference>
<proteinExistence type="evidence at transcript level"/>
<dbReference type="PROSITE" id="PS51192">
    <property type="entry name" value="HELICASE_ATP_BIND_1"/>
    <property type="match status" value="1"/>
</dbReference>
<evidence type="ECO:0000256" key="4">
    <source>
        <dbReference type="ARBA" id="ARBA00022801"/>
    </source>
</evidence>
<sequence>PRNKNKNKTPKVGEAVRIAIEVTIKKFITNEDLKEWEYPSSLTALERAYVHMEARKYGLKSKSRGKGSTRYLTIYKREGSAIMQKDATMNLTSTSRTLLLSLLSKHPVTTRERQDCLPPVERCKDVYQDGKENSRALGRLCSGSPQVPPPASSKALAQFRASLPIYAFSENIVQTINESQVTIISGLTGCGKTTQVPQYVMEWHERSGRPCRIICSQPRRISAVSVSERVAIERGEKVGQTVGYQIRLEGKVTPYTVLMYCTSGVLLRTLMSGESMLASVTHIIVDEVHERDRLTDFTLIVLREALTKFRSLRLVLMSATLDASHYSAYFNNCPIITVPGKQFEVTEYYLEDILKQTGYMSSEMEKLRKQLDKRKEQAAALDRWTHAVTKGSNAEVTATSTKTAAQNGNNNNNNCPSNNAGHKEMDVALSEAWAYGTENHFFQVLYLIQSENVPVDYQHSETGVTALMVAAARGTLEVVERLLSLGASVTARASNDYTALDWAKLLNRQEISDTIESYTLTFEQNTTCTPMELACDKRLSEIDKELLELYHSTVNDSRVDYKLIVALISSIHLESNNRGAILVFLPGYEDIINLKELLLNDVARLSHKTKMILLMLHSNMQTSDQRLVFKPAPLNARKIILSTNIAETSLTLDDVHYVIDSGKVKEKSYNAVTGVSQLSTVWISKSCAIQRKGRAGRTQSGVCYRMYSSIRFDAMAANPVPEILRTPLQELCLFSKQLAPPNTSIVDFLSRAIDPPSSVVSRSAVSLLKTIDALDTWEDLTDLGHHLVDFPVEPRYGKMLIYAVVLKCLDPVLTIVCCLSYREVFCVPASANDRKRSCAIERAKFANGSFSDHMVLLRIFQNWQEARKQCRERQFCAQNLVNGAAMEMIMGTRAQVLAQLRASGFIKSKGPLDIKYVNTNSDNWAVVKAALIGGLYPNIARVDREHGVLRTVKEHKVQVHTTSVLNESGGTLSKQNLVERLPTDWVMFEELTRVGRLCHIRTATIVSPITVAVFAGPSKIPFDALSDSHLEGSAGSDSEEEDVGPDQTATLKVDDWATFRTDSEAAQLALQLRVKWHSLLSKKLRSNKILTYTEETIITAIVRVLSAEEQFLGLTQPPGVGKRPYLMVPDLMSGRTDSSDNSTADGNVSSVSTDCGLAGNRKKNVDSASPAKTNFERFNGTTKNYEENPSPTPSVSSSVELQRANCASIFRYFVIKAGQLKLIDVSVVHKMWAFLPVTQNKIIQAYKGGKTVILVFSIQGSGHFQGYARLTGDTPVMSDISLPDMSAGHFFNSALPIEWVKRSNIPHHATRHLFNPYNDYAKVQMSRDGQEIEPTVGEALCQLWETIPWSSSAGPPPHFQRAPRLVRAPPMPSSFQHSSPQSGTGYKM</sequence>
<dbReference type="PROSITE" id="PS50882">
    <property type="entry name" value="YTH"/>
    <property type="match status" value="1"/>
</dbReference>
<dbReference type="PROSITE" id="PS50088">
    <property type="entry name" value="ANK_REPEAT"/>
    <property type="match status" value="1"/>
</dbReference>
<dbReference type="Gene3D" id="1.25.40.20">
    <property type="entry name" value="Ankyrin repeat-containing domain"/>
    <property type="match status" value="1"/>
</dbReference>
<dbReference type="PROSITE" id="PS51194">
    <property type="entry name" value="HELICASE_CTER"/>
    <property type="match status" value="1"/>
</dbReference>
<dbReference type="Pfam" id="PF07717">
    <property type="entry name" value="OB_NTP_bind"/>
    <property type="match status" value="1"/>
</dbReference>
<dbReference type="GO" id="GO:0016787">
    <property type="term" value="F:hydrolase activity"/>
    <property type="evidence" value="ECO:0007669"/>
    <property type="project" value="UniProtKB-KW"/>
</dbReference>
<dbReference type="EMBL" id="GBBI01004111">
    <property type="protein sequence ID" value="JAC14601.1"/>
    <property type="molecule type" value="mRNA"/>
</dbReference>
<dbReference type="PROSITE" id="PS51061">
    <property type="entry name" value="R3H"/>
    <property type="match status" value="1"/>
</dbReference>
<dbReference type="Pfam" id="PF12796">
    <property type="entry name" value="Ank_2"/>
    <property type="match status" value="1"/>
</dbReference>
<dbReference type="Pfam" id="PF04146">
    <property type="entry name" value="YTH"/>
    <property type="match status" value="1"/>
</dbReference>
<dbReference type="CDD" id="cd18791">
    <property type="entry name" value="SF2_C_RHA"/>
    <property type="match status" value="1"/>
</dbReference>
<dbReference type="InterPro" id="IPR027417">
    <property type="entry name" value="P-loop_NTPase"/>
</dbReference>
<dbReference type="InterPro" id="IPR036867">
    <property type="entry name" value="R3H_dom_sf"/>
</dbReference>
<evidence type="ECO:0000256" key="8">
    <source>
        <dbReference type="ARBA" id="ARBA00023242"/>
    </source>
</evidence>
<feature type="compositionally biased region" description="Polar residues" evidence="10">
    <location>
        <begin position="1373"/>
        <end position="1388"/>
    </location>
</feature>
<feature type="domain" description="YTH" evidence="11">
    <location>
        <begin position="1210"/>
        <end position="1344"/>
    </location>
</feature>
<feature type="non-terminal residue" evidence="15">
    <location>
        <position position="1"/>
    </location>
</feature>
<dbReference type="SUPFAM" id="SSF48403">
    <property type="entry name" value="Ankyrin repeat"/>
    <property type="match status" value="1"/>
</dbReference>
<feature type="domain" description="Helicase C-terminal" evidence="14">
    <location>
        <begin position="567"/>
        <end position="739"/>
    </location>
</feature>
<dbReference type="InterPro" id="IPR059023">
    <property type="entry name" value="RNA_hel_CTD"/>
</dbReference>
<dbReference type="SMART" id="SM00490">
    <property type="entry name" value="HELICc"/>
    <property type="match status" value="1"/>
</dbReference>
<evidence type="ECO:0000259" key="12">
    <source>
        <dbReference type="PROSITE" id="PS51061"/>
    </source>
</evidence>
<name>A0A023F0S4_TRIIF</name>
<dbReference type="InterPro" id="IPR011545">
    <property type="entry name" value="DEAD/DEAH_box_helicase_dom"/>
</dbReference>
<dbReference type="SMART" id="SM00847">
    <property type="entry name" value="HA2"/>
    <property type="match status" value="1"/>
</dbReference>
<dbReference type="CDD" id="cd17917">
    <property type="entry name" value="DEXHc_RHA-like"/>
    <property type="match status" value="1"/>
</dbReference>
<keyword evidence="9" id="KW-0040">ANK repeat</keyword>
<dbReference type="Pfam" id="PF04408">
    <property type="entry name" value="WHD_HA2"/>
    <property type="match status" value="1"/>
</dbReference>
<dbReference type="InterPro" id="IPR007275">
    <property type="entry name" value="YTH_domain"/>
</dbReference>
<dbReference type="Pfam" id="PF01424">
    <property type="entry name" value="R3H"/>
    <property type="match status" value="1"/>
</dbReference>
<evidence type="ECO:0000259" key="13">
    <source>
        <dbReference type="PROSITE" id="PS51192"/>
    </source>
</evidence>
<dbReference type="Gene3D" id="3.40.50.300">
    <property type="entry name" value="P-loop containing nucleotide triphosphate hydrolases"/>
    <property type="match status" value="2"/>
</dbReference>
<keyword evidence="3" id="KW-0547">Nucleotide-binding</keyword>
<keyword evidence="5 15" id="KW-0347">Helicase</keyword>
<dbReference type="InterPro" id="IPR036770">
    <property type="entry name" value="Ankyrin_rpt-contain_sf"/>
</dbReference>
<feature type="region of interest" description="Disordered" evidence="10">
    <location>
        <begin position="1352"/>
        <end position="1388"/>
    </location>
</feature>
<evidence type="ECO:0000256" key="3">
    <source>
        <dbReference type="ARBA" id="ARBA00022741"/>
    </source>
</evidence>
<dbReference type="Pfam" id="PF00270">
    <property type="entry name" value="DEAD"/>
    <property type="match status" value="1"/>
</dbReference>
<dbReference type="SUPFAM" id="SSF52540">
    <property type="entry name" value="P-loop containing nucleoside triphosphate hydrolases"/>
    <property type="match status" value="2"/>
</dbReference>
<feature type="domain" description="R3H" evidence="12">
    <location>
        <begin position="14"/>
        <end position="78"/>
    </location>
</feature>
<evidence type="ECO:0000256" key="1">
    <source>
        <dbReference type="ARBA" id="ARBA00004123"/>
    </source>
</evidence>
<dbReference type="PANTHER" id="PTHR18934">
    <property type="entry name" value="ATP-DEPENDENT RNA HELICASE"/>
    <property type="match status" value="1"/>
</dbReference>
<dbReference type="GO" id="GO:0005524">
    <property type="term" value="F:ATP binding"/>
    <property type="evidence" value="ECO:0007669"/>
    <property type="project" value="UniProtKB-KW"/>
</dbReference>
<dbReference type="SMART" id="SM00487">
    <property type="entry name" value="DEXDc"/>
    <property type="match status" value="1"/>
</dbReference>
<dbReference type="GO" id="GO:0003723">
    <property type="term" value="F:RNA binding"/>
    <property type="evidence" value="ECO:0007669"/>
    <property type="project" value="UniProtKB-KW"/>
</dbReference>
<dbReference type="FunFam" id="1.20.120.1080:FF:000008">
    <property type="entry name" value="probable ATP-dependent RNA helicase YTHDC2"/>
    <property type="match status" value="1"/>
</dbReference>
<feature type="repeat" description="ANK" evidence="9">
    <location>
        <begin position="462"/>
        <end position="494"/>
    </location>
</feature>
<dbReference type="InterPro" id="IPR048333">
    <property type="entry name" value="HA2_WH"/>
</dbReference>
<evidence type="ECO:0000256" key="9">
    <source>
        <dbReference type="PROSITE-ProRule" id="PRU00023"/>
    </source>
</evidence>
<evidence type="ECO:0000256" key="10">
    <source>
        <dbReference type="SAM" id="MobiDB-lite"/>
    </source>
</evidence>
<accession>A0A023F0S4</accession>
<feature type="domain" description="Helicase ATP-binding" evidence="13">
    <location>
        <begin position="173"/>
        <end position="339"/>
    </location>
</feature>
<reference evidence="15" key="1">
    <citation type="journal article" date="2014" name="PLoS Negl. Trop. Dis.">
        <title>An updated insight into the Sialotranscriptome of Triatoma infestans: developmental stage and geographic variations.</title>
        <authorList>
            <person name="Schwarz A."/>
            <person name="Medrano-Mercado N."/>
            <person name="Schaub G.A."/>
            <person name="Struchiner C.J."/>
            <person name="Bargues M.D."/>
            <person name="Levy M.Z."/>
            <person name="Ribeiro J.M."/>
        </authorList>
    </citation>
    <scope>NUCLEOTIDE SEQUENCE</scope>
    <source>
        <strain evidence="15">Chile</strain>
        <tissue evidence="15">Salivary glands</tissue>
    </source>
</reference>
<keyword evidence="4" id="KW-0378">Hydrolase</keyword>
<evidence type="ECO:0000256" key="5">
    <source>
        <dbReference type="ARBA" id="ARBA00022806"/>
    </source>
</evidence>
<dbReference type="InterPro" id="IPR014001">
    <property type="entry name" value="Helicase_ATP-bd"/>
</dbReference>
<dbReference type="InterPro" id="IPR001650">
    <property type="entry name" value="Helicase_C-like"/>
</dbReference>
<keyword evidence="8" id="KW-0539">Nucleus</keyword>
<dbReference type="GO" id="GO:0003677">
    <property type="term" value="F:DNA binding"/>
    <property type="evidence" value="ECO:0007669"/>
    <property type="project" value="UniProtKB-ARBA"/>
</dbReference>
<evidence type="ECO:0000313" key="15">
    <source>
        <dbReference type="EMBL" id="JAC14601.1"/>
    </source>
</evidence>
<keyword evidence="7" id="KW-0694">RNA-binding</keyword>
<dbReference type="InterPro" id="IPR007502">
    <property type="entry name" value="Helicase-assoc_dom"/>
</dbReference>
<dbReference type="InterPro" id="IPR001374">
    <property type="entry name" value="R3H_dom"/>
</dbReference>
<evidence type="ECO:0000256" key="6">
    <source>
        <dbReference type="ARBA" id="ARBA00022840"/>
    </source>
</evidence>
<dbReference type="SUPFAM" id="SSF82708">
    <property type="entry name" value="R3H domain"/>
    <property type="match status" value="1"/>
</dbReference>
<dbReference type="Gene3D" id="3.10.590.10">
    <property type="entry name" value="ph1033 like domains"/>
    <property type="match status" value="1"/>
</dbReference>
<keyword evidence="6" id="KW-0067">ATP-binding</keyword>
<feature type="region of interest" description="Disordered" evidence="10">
    <location>
        <begin position="1133"/>
        <end position="1197"/>
    </location>
</feature>
<evidence type="ECO:0000259" key="11">
    <source>
        <dbReference type="PROSITE" id="PS50882"/>
    </source>
</evidence>
<dbReference type="Pfam" id="PF26026">
    <property type="entry name" value="RNA_hel_CTD"/>
    <property type="match status" value="1"/>
</dbReference>